<dbReference type="GO" id="GO:0071949">
    <property type="term" value="F:FAD binding"/>
    <property type="evidence" value="ECO:0007669"/>
    <property type="project" value="InterPro"/>
</dbReference>
<keyword evidence="1" id="KW-0560">Oxidoreductase</keyword>
<dbReference type="PANTHER" id="PTHR43476">
    <property type="entry name" value="3-(3-HYDROXY-PHENYL)PROPIONATE/3-HYDROXYCINNAMIC ACID HYDROXYLASE"/>
    <property type="match status" value="1"/>
</dbReference>
<feature type="domain" description="FAD-binding" evidence="2">
    <location>
        <begin position="9"/>
        <end position="345"/>
    </location>
</feature>
<dbReference type="GO" id="GO:0008688">
    <property type="term" value="F:3-(3-hydroxyphenyl)propionate hydroxylase activity"/>
    <property type="evidence" value="ECO:0007669"/>
    <property type="project" value="TreeGrafter"/>
</dbReference>
<dbReference type="NCBIfam" id="NF004829">
    <property type="entry name" value="PRK06183.1-3"/>
    <property type="match status" value="1"/>
</dbReference>
<keyword evidence="4" id="KW-1185">Reference proteome</keyword>
<dbReference type="PANTHER" id="PTHR43476:SF3">
    <property type="entry name" value="FAD-BINDING MONOOXYGENASE"/>
    <property type="match status" value="1"/>
</dbReference>
<proteinExistence type="predicted"/>
<dbReference type="InterPro" id="IPR002938">
    <property type="entry name" value="FAD-bd"/>
</dbReference>
<dbReference type="InterPro" id="IPR050631">
    <property type="entry name" value="PheA/TfdB_FAD_monoxygenase"/>
</dbReference>
<name>A0A4V3IRN0_9MICO</name>
<dbReference type="PRINTS" id="PR00420">
    <property type="entry name" value="RNGMNOXGNASE"/>
</dbReference>
<dbReference type="Gene3D" id="3.30.70.2450">
    <property type="match status" value="1"/>
</dbReference>
<dbReference type="Proteomes" id="UP000297447">
    <property type="component" value="Unassembled WGS sequence"/>
</dbReference>
<dbReference type="GO" id="GO:0019622">
    <property type="term" value="P:3-(3-hydroxy)phenylpropionate catabolic process"/>
    <property type="evidence" value="ECO:0007669"/>
    <property type="project" value="TreeGrafter"/>
</dbReference>
<dbReference type="Pfam" id="PF01494">
    <property type="entry name" value="FAD_binding_3"/>
    <property type="match status" value="1"/>
</dbReference>
<dbReference type="OrthoDB" id="4246007at2"/>
<sequence>MTVTTTLDSDVIVIGAGPAGLALTHLLALRGVSVTLVEALPDIIDWPRAVGIDDESFRTLQTMGVIDEVLPHTTPNHIMRIVNGRGKVMIEIKPKTREFGWSRRNSFSQPDVDKLVWQELARYPHVTTHFGSWVDAVKEIDDHVEVTVTRADGSSHVLRSHYLVGADGGKSPTRKYIGTSFAGKSPSTRWVVVDVDNDPVGTPNVFLGGDPKRPYVSLALPHGVRRFEFMIFDDETDEQAQDEVFLRGLLQQFVPDPTTMNLVRTRVFTHHSRVAGTFRRGRVLIAGDAAHLMPVWQGQGYNSGMRDATNLAWKLAAVVHGDSGEALLDTYTQERKAHAQAMVDISTTFGKIVKPTNRIVAGLRDGAFATMNVFPSVKAYFAEMKFKPMPRYAAGAIVDVDSMVPGRASATLRSATVAILSANNHASPVGTQFIQPRVDGCGQRDVLLDDLIGPGWAVIAWAVNPETLFSDSELAALDRLGARLVSVRPTTQVDNEPPQHVNAFVVSDVTGELKTWFDARPTPVVFLRPDRFIGAAGVTGTASRNLAALLTAVHAQPSVVHEHKMTKENAHDFH</sequence>
<reference evidence="3 4" key="1">
    <citation type="submission" date="2019-03" db="EMBL/GenBank/DDBJ databases">
        <title>Genomics of glacier-inhabiting Cryobacterium strains.</title>
        <authorList>
            <person name="Liu Q."/>
            <person name="Xin Y.-H."/>
        </authorList>
    </citation>
    <scope>NUCLEOTIDE SEQUENCE [LARGE SCALE GENOMIC DNA]</scope>
    <source>
        <strain evidence="3 4">Hh14</strain>
    </source>
</reference>
<organism evidence="3 4">
    <name type="scientific">Cryobacterium frigoriphilum</name>
    <dbReference type="NCBI Taxonomy" id="1259150"/>
    <lineage>
        <taxon>Bacteria</taxon>
        <taxon>Bacillati</taxon>
        <taxon>Actinomycetota</taxon>
        <taxon>Actinomycetes</taxon>
        <taxon>Micrococcales</taxon>
        <taxon>Microbacteriaceae</taxon>
        <taxon>Cryobacterium</taxon>
    </lineage>
</organism>
<protein>
    <submittedName>
        <fullName evidence="3">Bifunctional 3-(3-hydroxy-phenyl)propionate/3-hydroxycinnamic acid hydroxylase</fullName>
    </submittedName>
</protein>
<dbReference type="Gene3D" id="3.50.50.60">
    <property type="entry name" value="FAD/NAD(P)-binding domain"/>
    <property type="match status" value="1"/>
</dbReference>
<dbReference type="AlphaFoldDB" id="A0A4V3IRN0"/>
<dbReference type="InterPro" id="IPR036188">
    <property type="entry name" value="FAD/NAD-bd_sf"/>
</dbReference>
<dbReference type="EMBL" id="SOHE01000029">
    <property type="protein sequence ID" value="TFD52269.1"/>
    <property type="molecule type" value="Genomic_DNA"/>
</dbReference>
<evidence type="ECO:0000259" key="2">
    <source>
        <dbReference type="Pfam" id="PF01494"/>
    </source>
</evidence>
<comment type="caution">
    <text evidence="3">The sequence shown here is derived from an EMBL/GenBank/DDBJ whole genome shotgun (WGS) entry which is preliminary data.</text>
</comment>
<dbReference type="RefSeq" id="WP_134518780.1">
    <property type="nucleotide sequence ID" value="NZ_SOHE01000029.1"/>
</dbReference>
<evidence type="ECO:0000313" key="3">
    <source>
        <dbReference type="EMBL" id="TFD52269.1"/>
    </source>
</evidence>
<evidence type="ECO:0000313" key="4">
    <source>
        <dbReference type="Proteomes" id="UP000297447"/>
    </source>
</evidence>
<dbReference type="SUPFAM" id="SSF51905">
    <property type="entry name" value="FAD/NAD(P)-binding domain"/>
    <property type="match status" value="1"/>
</dbReference>
<evidence type="ECO:0000256" key="1">
    <source>
        <dbReference type="ARBA" id="ARBA00023002"/>
    </source>
</evidence>
<gene>
    <name evidence="3" type="ORF">E3T55_06605</name>
</gene>
<accession>A0A4V3IRN0</accession>